<dbReference type="NCBIfam" id="TIGR01844">
    <property type="entry name" value="type_I_sec_TolC"/>
    <property type="match status" value="1"/>
</dbReference>
<name>A0A3L9Y094_9RHOB</name>
<proteinExistence type="inferred from homology"/>
<gene>
    <name evidence="9" type="ORF">D9R08_18720</name>
</gene>
<evidence type="ECO:0000256" key="3">
    <source>
        <dbReference type="ARBA" id="ARBA00022448"/>
    </source>
</evidence>
<feature type="region of interest" description="Disordered" evidence="8">
    <location>
        <begin position="1"/>
        <end position="27"/>
    </location>
</feature>
<evidence type="ECO:0000256" key="4">
    <source>
        <dbReference type="ARBA" id="ARBA00022452"/>
    </source>
</evidence>
<dbReference type="PANTHER" id="PTHR30026:SF22">
    <property type="entry name" value="OUTER MEMBRANE EFFLUX PROTEIN"/>
    <property type="match status" value="1"/>
</dbReference>
<sequence length="490" mass="52929">MPPRRFCPGSRPSTVSSSERPPHAPKPCDEARYMTRSFSTLAAALAIALTVGGMSGAAKADTLRAALGDAYENSDLLEQSRFLARLQDEGVAQQISALRPIVNFIANSTWNSVTDTTVNSLTLVGELLVYDNGGRQRLVEAARESVLSARQGLINLEQQVLLDAVTAYMNVWRDIQVVQVRESNVRVLTQQLRAARDRFEVGEDTRTDVAQAEAQLAAARSNLAAARGQLEISQELFVLAVGRPSEGLIGPGALPDLPDTEAEADRLARQQHPLILGLQHEVRADELSLAAARTDYGPSVSLRAETGEAFGDRSNGVTNTLSLTLTQPIYRGGQLFSLERSAIATLNATEAELHQQVRLIVQSVGNAYARLRIANAQIQASDQQIRAAQLAFDGVREEASLGARTTLDVLDAEQDLLDARISRIEAQADLYVGAYAALASVGLLTVEHLNLDVPQYDPTAYSNAFGNAPTRSVSVRGQRLDGVLERIGRD</sequence>
<dbReference type="Gene3D" id="1.20.1600.10">
    <property type="entry name" value="Outer membrane efflux proteins (OEP)"/>
    <property type="match status" value="1"/>
</dbReference>
<keyword evidence="10" id="KW-1185">Reference proteome</keyword>
<dbReference type="GO" id="GO:1990281">
    <property type="term" value="C:efflux pump complex"/>
    <property type="evidence" value="ECO:0007669"/>
    <property type="project" value="TreeGrafter"/>
</dbReference>
<keyword evidence="3" id="KW-0813">Transport</keyword>
<dbReference type="InterPro" id="IPR003423">
    <property type="entry name" value="OMP_efflux"/>
</dbReference>
<comment type="similarity">
    <text evidence="2">Belongs to the outer membrane factor (OMF) (TC 1.B.17) family.</text>
</comment>
<dbReference type="PANTHER" id="PTHR30026">
    <property type="entry name" value="OUTER MEMBRANE PROTEIN TOLC"/>
    <property type="match status" value="1"/>
</dbReference>
<evidence type="ECO:0000256" key="8">
    <source>
        <dbReference type="SAM" id="MobiDB-lite"/>
    </source>
</evidence>
<dbReference type="GO" id="GO:0009279">
    <property type="term" value="C:cell outer membrane"/>
    <property type="evidence" value="ECO:0007669"/>
    <property type="project" value="UniProtKB-SubCell"/>
</dbReference>
<keyword evidence="4" id="KW-1134">Transmembrane beta strand</keyword>
<evidence type="ECO:0000256" key="6">
    <source>
        <dbReference type="ARBA" id="ARBA00023136"/>
    </source>
</evidence>
<dbReference type="GO" id="GO:0015562">
    <property type="term" value="F:efflux transmembrane transporter activity"/>
    <property type="evidence" value="ECO:0007669"/>
    <property type="project" value="InterPro"/>
</dbReference>
<dbReference type="AlphaFoldDB" id="A0A3L9Y094"/>
<comment type="subcellular location">
    <subcellularLocation>
        <location evidence="1">Cell outer membrane</location>
    </subcellularLocation>
</comment>
<dbReference type="GO" id="GO:0015288">
    <property type="term" value="F:porin activity"/>
    <property type="evidence" value="ECO:0007669"/>
    <property type="project" value="TreeGrafter"/>
</dbReference>
<organism evidence="9 10">
    <name type="scientific">Rhodophyticola porphyridii</name>
    <dbReference type="NCBI Taxonomy" id="1852017"/>
    <lineage>
        <taxon>Bacteria</taxon>
        <taxon>Pseudomonadati</taxon>
        <taxon>Pseudomonadota</taxon>
        <taxon>Alphaproteobacteria</taxon>
        <taxon>Rhodobacterales</taxon>
        <taxon>Roseobacteraceae</taxon>
        <taxon>Rhodophyticola</taxon>
    </lineage>
</organism>
<evidence type="ECO:0000256" key="1">
    <source>
        <dbReference type="ARBA" id="ARBA00004442"/>
    </source>
</evidence>
<evidence type="ECO:0000313" key="10">
    <source>
        <dbReference type="Proteomes" id="UP000281343"/>
    </source>
</evidence>
<evidence type="ECO:0000313" key="9">
    <source>
        <dbReference type="EMBL" id="RMA40628.1"/>
    </source>
</evidence>
<dbReference type="EMBL" id="RCNT01000016">
    <property type="protein sequence ID" value="RMA40628.1"/>
    <property type="molecule type" value="Genomic_DNA"/>
</dbReference>
<evidence type="ECO:0000256" key="7">
    <source>
        <dbReference type="ARBA" id="ARBA00023237"/>
    </source>
</evidence>
<accession>A0A3L9Y094</accession>
<dbReference type="Pfam" id="PF02321">
    <property type="entry name" value="OEP"/>
    <property type="match status" value="2"/>
</dbReference>
<comment type="caution">
    <text evidence="9">The sequence shown here is derived from an EMBL/GenBank/DDBJ whole genome shotgun (WGS) entry which is preliminary data.</text>
</comment>
<dbReference type="SUPFAM" id="SSF56954">
    <property type="entry name" value="Outer membrane efflux proteins (OEP)"/>
    <property type="match status" value="1"/>
</dbReference>
<dbReference type="InterPro" id="IPR010130">
    <property type="entry name" value="T1SS_OMP_TolC"/>
</dbReference>
<keyword evidence="5" id="KW-0812">Transmembrane</keyword>
<keyword evidence="6" id="KW-0472">Membrane</keyword>
<evidence type="ECO:0000256" key="5">
    <source>
        <dbReference type="ARBA" id="ARBA00022692"/>
    </source>
</evidence>
<dbReference type="Proteomes" id="UP000281343">
    <property type="component" value="Unassembled WGS sequence"/>
</dbReference>
<keyword evidence="7" id="KW-0998">Cell outer membrane</keyword>
<protein>
    <submittedName>
        <fullName evidence="9">Transporter</fullName>
    </submittedName>
</protein>
<evidence type="ECO:0000256" key="2">
    <source>
        <dbReference type="ARBA" id="ARBA00007613"/>
    </source>
</evidence>
<dbReference type="InterPro" id="IPR051906">
    <property type="entry name" value="TolC-like"/>
</dbReference>
<reference evidence="9 10" key="1">
    <citation type="submission" date="2018-10" db="EMBL/GenBank/DDBJ databases">
        <authorList>
            <person name="Jung H.S."/>
            <person name="Jeon C.O."/>
        </authorList>
    </citation>
    <scope>NUCLEOTIDE SEQUENCE [LARGE SCALE GENOMIC DNA]</scope>
    <source>
        <strain evidence="9 10">MA-7-27</strain>
    </source>
</reference>